<dbReference type="GO" id="GO:0006508">
    <property type="term" value="P:proteolysis"/>
    <property type="evidence" value="ECO:0007669"/>
    <property type="project" value="UniProtKB-KW"/>
</dbReference>
<dbReference type="CDD" id="cd00306">
    <property type="entry name" value="Peptidases_S8_S53"/>
    <property type="match status" value="1"/>
</dbReference>
<dbReference type="EMBL" id="CP063849">
    <property type="protein sequence ID" value="QOY86752.1"/>
    <property type="molecule type" value="Genomic_DNA"/>
</dbReference>
<sequence length="400" mass="42398">MSEIVLTVPNNRAGAIALDTIRNRGEQRRDYLYLGDLSRFLPGSLLTEYLPQLPAGFHLIEVREEIGDALIRDFLGLHREPDATSGERGHILSAEPNWGFSLCAPPGGSPVLQPAHAMYMAQLQVQQAHAQGNQGACAHIALIDTGADGVAIDDYYDLLDPITYHPGKAAAADAVGHGTALATLIREVAPQCTLTVIRTTDSTTIPLWHLLAGIAMAVIDAQAEILNLSLGLANITGTCTRCGASPTARGFALEYLMKALRRMASHWFPGLQPPTYVAATGNDGSGQGFFLPARYDVSLAVGSVNQKGQRSSFSTYGSYQHSNYVMAPGGEKANGRTTEFPVSDNNDDYCGTSIAAAYASSVLALLRTDDSSADLLQLAAQKVSAASPASVCGSGRIEYS</sequence>
<dbReference type="Proteomes" id="UP000593892">
    <property type="component" value="Chromosome"/>
</dbReference>
<dbReference type="SUPFAM" id="SSF52743">
    <property type="entry name" value="Subtilisin-like"/>
    <property type="match status" value="1"/>
</dbReference>
<dbReference type="KEGG" id="pfer:IRI77_28795"/>
<dbReference type="RefSeq" id="WP_194448421.1">
    <property type="nucleotide sequence ID" value="NZ_CP063849.1"/>
</dbReference>
<feature type="active site" description="Charge relay system" evidence="4">
    <location>
        <position position="353"/>
    </location>
</feature>
<feature type="active site" description="Charge relay system" evidence="4">
    <location>
        <position position="177"/>
    </location>
</feature>
<evidence type="ECO:0000256" key="4">
    <source>
        <dbReference type="PROSITE-ProRule" id="PRU01240"/>
    </source>
</evidence>
<proteinExistence type="inferred from homology"/>
<name>A0A7S7SI84_PALFE</name>
<dbReference type="PROSITE" id="PS51892">
    <property type="entry name" value="SUBTILASE"/>
    <property type="match status" value="1"/>
</dbReference>
<dbReference type="InterPro" id="IPR036852">
    <property type="entry name" value="Peptidase_S8/S53_dom_sf"/>
</dbReference>
<dbReference type="Pfam" id="PF00082">
    <property type="entry name" value="Peptidase_S8"/>
    <property type="match status" value="1"/>
</dbReference>
<feature type="domain" description="Peptidase S8/S53" evidence="5">
    <location>
        <begin position="140"/>
        <end position="371"/>
    </location>
</feature>
<dbReference type="InterPro" id="IPR015500">
    <property type="entry name" value="Peptidase_S8_subtilisin-rel"/>
</dbReference>
<keyword evidence="7" id="KW-1185">Reference proteome</keyword>
<evidence type="ECO:0000256" key="3">
    <source>
        <dbReference type="ARBA" id="ARBA00022825"/>
    </source>
</evidence>
<protein>
    <submittedName>
        <fullName evidence="6">S8/S53 family peptidase</fullName>
    </submittedName>
</protein>
<dbReference type="AlphaFoldDB" id="A0A7S7SI84"/>
<keyword evidence="3 4" id="KW-0720">Serine protease</keyword>
<dbReference type="Gene3D" id="3.40.50.200">
    <property type="entry name" value="Peptidase S8/S53 domain"/>
    <property type="match status" value="1"/>
</dbReference>
<evidence type="ECO:0000259" key="5">
    <source>
        <dbReference type="Pfam" id="PF00082"/>
    </source>
</evidence>
<gene>
    <name evidence="6" type="ORF">IRI77_28795</name>
</gene>
<evidence type="ECO:0000313" key="6">
    <source>
        <dbReference type="EMBL" id="QOY86752.1"/>
    </source>
</evidence>
<comment type="similarity">
    <text evidence="4">Belongs to the peptidase S8 family.</text>
</comment>
<feature type="active site" description="Charge relay system" evidence="4">
    <location>
        <position position="144"/>
    </location>
</feature>
<dbReference type="InterPro" id="IPR000209">
    <property type="entry name" value="Peptidase_S8/S53_dom"/>
</dbReference>
<keyword evidence="2 4" id="KW-0378">Hydrolase</keyword>
<evidence type="ECO:0000256" key="1">
    <source>
        <dbReference type="ARBA" id="ARBA00022670"/>
    </source>
</evidence>
<keyword evidence="1 4" id="KW-0645">Protease</keyword>
<organism evidence="6 7">
    <name type="scientific">Paludibaculum fermentans</name>
    <dbReference type="NCBI Taxonomy" id="1473598"/>
    <lineage>
        <taxon>Bacteria</taxon>
        <taxon>Pseudomonadati</taxon>
        <taxon>Acidobacteriota</taxon>
        <taxon>Terriglobia</taxon>
        <taxon>Bryobacterales</taxon>
        <taxon>Bryobacteraceae</taxon>
        <taxon>Paludibaculum</taxon>
    </lineage>
</organism>
<dbReference type="PRINTS" id="PR00723">
    <property type="entry name" value="SUBTILISIN"/>
</dbReference>
<evidence type="ECO:0000256" key="2">
    <source>
        <dbReference type="ARBA" id="ARBA00022801"/>
    </source>
</evidence>
<accession>A0A7S7SI84</accession>
<evidence type="ECO:0000313" key="7">
    <source>
        <dbReference type="Proteomes" id="UP000593892"/>
    </source>
</evidence>
<dbReference type="GO" id="GO:0004252">
    <property type="term" value="F:serine-type endopeptidase activity"/>
    <property type="evidence" value="ECO:0007669"/>
    <property type="project" value="UniProtKB-UniRule"/>
</dbReference>
<reference evidence="6 7" key="1">
    <citation type="submission" date="2020-10" db="EMBL/GenBank/DDBJ databases">
        <title>Complete genome sequence of Paludibaculum fermentans P105T, a facultatively anaerobic acidobacterium capable of dissimilatory Fe(III) reduction.</title>
        <authorList>
            <person name="Dedysh S.N."/>
            <person name="Beletsky A.V."/>
            <person name="Kulichevskaya I.S."/>
            <person name="Mardanov A.V."/>
            <person name="Ravin N.V."/>
        </authorList>
    </citation>
    <scope>NUCLEOTIDE SEQUENCE [LARGE SCALE GENOMIC DNA]</scope>
    <source>
        <strain evidence="6 7">P105</strain>
    </source>
</reference>